<name>A0A1B4V8X3_9GAMM</name>
<dbReference type="PANTHER" id="PTHR10846">
    <property type="entry name" value="SODIUM/POTASSIUM/CALCIUM EXCHANGER"/>
    <property type="match status" value="1"/>
</dbReference>
<dbReference type="RefSeq" id="WP_096462332.1">
    <property type="nucleotide sequence ID" value="NZ_AP014936.1"/>
</dbReference>
<feature type="transmembrane region" description="Helical" evidence="5">
    <location>
        <begin position="167"/>
        <end position="189"/>
    </location>
</feature>
<dbReference type="PANTHER" id="PTHR10846:SF8">
    <property type="entry name" value="INNER MEMBRANE PROTEIN YRBG"/>
    <property type="match status" value="1"/>
</dbReference>
<dbReference type="Gene3D" id="1.20.1420.30">
    <property type="entry name" value="NCX, central ion-binding region"/>
    <property type="match status" value="1"/>
</dbReference>
<dbReference type="GO" id="GO:0005262">
    <property type="term" value="F:calcium channel activity"/>
    <property type="evidence" value="ECO:0007669"/>
    <property type="project" value="TreeGrafter"/>
</dbReference>
<dbReference type="GO" id="GO:0006874">
    <property type="term" value="P:intracellular calcium ion homeostasis"/>
    <property type="evidence" value="ECO:0007669"/>
    <property type="project" value="TreeGrafter"/>
</dbReference>
<protein>
    <submittedName>
        <fullName evidence="7">Sodium:calcium antiporter</fullName>
    </submittedName>
</protein>
<feature type="transmembrane region" description="Helical" evidence="5">
    <location>
        <begin position="6"/>
        <end position="24"/>
    </location>
</feature>
<dbReference type="EMBL" id="AP014936">
    <property type="protein sequence ID" value="BAU49989.1"/>
    <property type="molecule type" value="Genomic_DNA"/>
</dbReference>
<evidence type="ECO:0000259" key="6">
    <source>
        <dbReference type="Pfam" id="PF01699"/>
    </source>
</evidence>
<evidence type="ECO:0000256" key="2">
    <source>
        <dbReference type="ARBA" id="ARBA00022692"/>
    </source>
</evidence>
<evidence type="ECO:0000256" key="5">
    <source>
        <dbReference type="SAM" id="Phobius"/>
    </source>
</evidence>
<evidence type="ECO:0000256" key="4">
    <source>
        <dbReference type="ARBA" id="ARBA00023136"/>
    </source>
</evidence>
<dbReference type="GO" id="GO:0008273">
    <property type="term" value="F:calcium, potassium:sodium antiporter activity"/>
    <property type="evidence" value="ECO:0007669"/>
    <property type="project" value="TreeGrafter"/>
</dbReference>
<keyword evidence="3 5" id="KW-1133">Transmembrane helix</keyword>
<reference evidence="7 8" key="1">
    <citation type="submission" date="2015-08" db="EMBL/GenBank/DDBJ databases">
        <title>Complete genome sequence of Sulfurifustis variabilis.</title>
        <authorList>
            <person name="Miura A."/>
            <person name="Kojima H."/>
            <person name="Fukui M."/>
        </authorList>
    </citation>
    <scope>NUCLEOTIDE SEQUENCE [LARGE SCALE GENOMIC DNA]</scope>
    <source>
        <strain evidence="8">skN76</strain>
    </source>
</reference>
<comment type="subcellular location">
    <subcellularLocation>
        <location evidence="1">Membrane</location>
        <topology evidence="1">Multi-pass membrane protein</topology>
    </subcellularLocation>
</comment>
<dbReference type="Gene3D" id="6.10.280.80">
    <property type="entry name" value="NCX, peripheral helical region"/>
    <property type="match status" value="1"/>
</dbReference>
<dbReference type="Proteomes" id="UP000218899">
    <property type="component" value="Chromosome"/>
</dbReference>
<evidence type="ECO:0000313" key="7">
    <source>
        <dbReference type="EMBL" id="BAU49989.1"/>
    </source>
</evidence>
<dbReference type="OrthoDB" id="9794225at2"/>
<dbReference type="Pfam" id="PF01699">
    <property type="entry name" value="Na_Ca_ex"/>
    <property type="match status" value="2"/>
</dbReference>
<dbReference type="InterPro" id="IPR044880">
    <property type="entry name" value="NCX_ion-bd_dom_sf"/>
</dbReference>
<feature type="transmembrane region" description="Helical" evidence="5">
    <location>
        <begin position="127"/>
        <end position="146"/>
    </location>
</feature>
<dbReference type="InterPro" id="IPR004837">
    <property type="entry name" value="NaCa_Exmemb"/>
</dbReference>
<accession>A0A1B4V8X3</accession>
<organism evidence="7 8">
    <name type="scientific">Sulfurifustis variabilis</name>
    <dbReference type="NCBI Taxonomy" id="1675686"/>
    <lineage>
        <taxon>Bacteria</taxon>
        <taxon>Pseudomonadati</taxon>
        <taxon>Pseudomonadota</taxon>
        <taxon>Gammaproteobacteria</taxon>
        <taxon>Acidiferrobacterales</taxon>
        <taxon>Acidiferrobacteraceae</taxon>
        <taxon>Sulfurifustis</taxon>
    </lineage>
</organism>
<feature type="transmembrane region" description="Helical" evidence="5">
    <location>
        <begin position="271"/>
        <end position="289"/>
    </location>
</feature>
<feature type="transmembrane region" description="Helical" evidence="5">
    <location>
        <begin position="296"/>
        <end position="314"/>
    </location>
</feature>
<keyword evidence="2 5" id="KW-0812">Transmembrane</keyword>
<feature type="domain" description="Sodium/calcium exchanger membrane region" evidence="6">
    <location>
        <begin position="6"/>
        <end position="145"/>
    </location>
</feature>
<feature type="transmembrane region" description="Helical" evidence="5">
    <location>
        <begin position="240"/>
        <end position="259"/>
    </location>
</feature>
<dbReference type="KEGG" id="sva:SVA_3453"/>
<feature type="transmembrane region" description="Helical" evidence="5">
    <location>
        <begin position="204"/>
        <end position="228"/>
    </location>
</feature>
<feature type="transmembrane region" description="Helical" evidence="5">
    <location>
        <begin position="326"/>
        <end position="346"/>
    </location>
</feature>
<proteinExistence type="predicted"/>
<keyword evidence="4 5" id="KW-0472">Membrane</keyword>
<dbReference type="InterPro" id="IPR004481">
    <property type="entry name" value="K/Na/Ca-exchanger"/>
</dbReference>
<evidence type="ECO:0000313" key="8">
    <source>
        <dbReference type="Proteomes" id="UP000218899"/>
    </source>
</evidence>
<feature type="transmembrane region" description="Helical" evidence="5">
    <location>
        <begin position="70"/>
        <end position="92"/>
    </location>
</feature>
<dbReference type="AlphaFoldDB" id="A0A1B4V8X3"/>
<evidence type="ECO:0000256" key="3">
    <source>
        <dbReference type="ARBA" id="ARBA00022989"/>
    </source>
</evidence>
<feature type="transmembrane region" description="Helical" evidence="5">
    <location>
        <begin position="31"/>
        <end position="50"/>
    </location>
</feature>
<evidence type="ECO:0000256" key="1">
    <source>
        <dbReference type="ARBA" id="ARBA00004141"/>
    </source>
</evidence>
<feature type="domain" description="Sodium/calcium exchanger membrane region" evidence="6">
    <location>
        <begin position="171"/>
        <end position="313"/>
    </location>
</feature>
<dbReference type="GO" id="GO:0005886">
    <property type="term" value="C:plasma membrane"/>
    <property type="evidence" value="ECO:0007669"/>
    <property type="project" value="TreeGrafter"/>
</dbReference>
<feature type="transmembrane region" description="Helical" evidence="5">
    <location>
        <begin position="104"/>
        <end position="121"/>
    </location>
</feature>
<gene>
    <name evidence="7" type="ORF">SVA_3453</name>
</gene>
<sequence>MTLQTWLLFGVGLALLIAGAQLLVNGAATLARAFGISSLVIGLTVVAFGTSTPELAVTAQAAVEGRVDLAVGNVVGSNIFNVLFILGLSALIAPLTVSRQLVRLDVPLMVGVSLIFLVLALDGRVSGFDGLLLVGGIVGYTIFAIREGRKEAGATDSAGHASGRPRLVPAAAFVLAGLALLVLGARWLVDAAVTIARDIGFTEAVIGLTLVAAGTSLPEVATSVVAAVRGERDIAVGNVVGSNLYNILAILGAAALLAPEGLTVSSAVLRFDLPVMIAVAVACLPIFFTGGNIARWEGALFFGYYVAYAAYLVLDSTGHDALPAYSTAMLEFVLPLTMVTLLVLVLQALRRSAVRPGG</sequence>
<keyword evidence="8" id="KW-1185">Reference proteome</keyword>
<dbReference type="NCBIfam" id="TIGR00367">
    <property type="entry name" value="calcium/sodium antiporter"/>
    <property type="match status" value="1"/>
</dbReference>